<reference evidence="14" key="1">
    <citation type="submission" date="2016-05" db="EMBL/GenBank/DDBJ databases">
        <authorList>
            <person name="Baek K."/>
            <person name="Yang S.-J."/>
        </authorList>
    </citation>
    <scope>NUCLEOTIDE SEQUENCE [LARGE SCALE GENOMIC DNA]</scope>
    <source>
        <strain evidence="14">ST58-10</strain>
    </source>
</reference>
<dbReference type="Gene3D" id="2.40.50.100">
    <property type="match status" value="1"/>
</dbReference>
<comment type="similarity">
    <text evidence="2 9">Belongs to the membrane fusion protein (MFP) (TC 8.A.1) family.</text>
</comment>
<evidence type="ECO:0000313" key="14">
    <source>
        <dbReference type="Proteomes" id="UP000078070"/>
    </source>
</evidence>
<dbReference type="RefSeq" id="WP_067379548.1">
    <property type="nucleotide sequence ID" value="NZ_CP015839.1"/>
</dbReference>
<dbReference type="PRINTS" id="PR01490">
    <property type="entry name" value="RTXTOXIND"/>
</dbReference>
<evidence type="ECO:0000256" key="6">
    <source>
        <dbReference type="ARBA" id="ARBA00022692"/>
    </source>
</evidence>
<evidence type="ECO:0000256" key="3">
    <source>
        <dbReference type="ARBA" id="ARBA00022448"/>
    </source>
</evidence>
<sequence>MKRIAKQQDTQFMTSISEAMLEQTPRSARVLLWVMALFVLLAVLWANWAKLDEISRGEGEIIPSRQLQVIQNLEGGIVSEILVREGDLVERGQILLRIDDTRFASSFNESQVREFELVAKVVRLQAEADGAPFVAPENYPVQFTLQLERERNLYQAREQELRANLAVTQRQLEQRQQELREARSKEEQIRSSYSLMLQELDIMQPLVGEGVISEVEYLRLRRQVNDMKGELAGIRLSVPRIEAAISEHRSRLNEGELQFRSKARAELNEMSGELARLKETLQGMQDRITRTEVRSPVKGTVKQLLVNTVAGVVQPGDQLLNIVPWEDRLLVEARVRPADIAQISVGLPATVKVSAYDFSIYGGLDAIVEFVSPSTILDEEKQAYYLVRLETKQPYLGPADKKLPLIAGMTVSVDILTGKKTVMDYILKPILKARDRAFTER</sequence>
<gene>
    <name evidence="13" type="ORF">A8C75_06215</name>
</gene>
<evidence type="ECO:0000256" key="4">
    <source>
        <dbReference type="ARBA" id="ARBA00022475"/>
    </source>
</evidence>
<organism evidence="13 14">
    <name type="scientific">Marinobacterium aestuarii</name>
    <dbReference type="NCBI Taxonomy" id="1821621"/>
    <lineage>
        <taxon>Bacteria</taxon>
        <taxon>Pseudomonadati</taxon>
        <taxon>Pseudomonadota</taxon>
        <taxon>Gammaproteobacteria</taxon>
        <taxon>Oceanospirillales</taxon>
        <taxon>Oceanospirillaceae</taxon>
        <taxon>Marinobacterium</taxon>
    </lineage>
</organism>
<dbReference type="Gene3D" id="2.40.30.170">
    <property type="match status" value="1"/>
</dbReference>
<evidence type="ECO:0000256" key="7">
    <source>
        <dbReference type="ARBA" id="ARBA00022989"/>
    </source>
</evidence>
<dbReference type="PANTHER" id="PTHR30386">
    <property type="entry name" value="MEMBRANE FUSION SUBUNIT OF EMRAB-TOLC MULTIDRUG EFFLUX PUMP"/>
    <property type="match status" value="1"/>
</dbReference>
<dbReference type="STRING" id="1821621.A8C75_06215"/>
<dbReference type="InterPro" id="IPR058781">
    <property type="entry name" value="HH_AprE-like"/>
</dbReference>
<comment type="subcellular location">
    <subcellularLocation>
        <location evidence="1 9">Cell inner membrane</location>
        <topology evidence="1 9">Single-pass membrane protein</topology>
    </subcellularLocation>
</comment>
<accession>A0A1A9EW70</accession>
<feature type="coiled-coil region" evidence="10">
    <location>
        <begin position="260"/>
        <end position="294"/>
    </location>
</feature>
<dbReference type="EMBL" id="CP015839">
    <property type="protein sequence ID" value="ANG62125.1"/>
    <property type="molecule type" value="Genomic_DNA"/>
</dbReference>
<dbReference type="NCBIfam" id="TIGR01843">
    <property type="entry name" value="type_I_hlyD"/>
    <property type="match status" value="1"/>
</dbReference>
<keyword evidence="5 9" id="KW-0997">Cell inner membrane</keyword>
<evidence type="ECO:0000256" key="1">
    <source>
        <dbReference type="ARBA" id="ARBA00004377"/>
    </source>
</evidence>
<feature type="domain" description="AprE-like beta-barrel" evidence="12">
    <location>
        <begin position="329"/>
        <end position="418"/>
    </location>
</feature>
<evidence type="ECO:0000259" key="11">
    <source>
        <dbReference type="Pfam" id="PF25994"/>
    </source>
</evidence>
<dbReference type="GO" id="GO:0009306">
    <property type="term" value="P:protein secretion"/>
    <property type="evidence" value="ECO:0007669"/>
    <property type="project" value="InterPro"/>
</dbReference>
<keyword evidence="7 9" id="KW-1133">Transmembrane helix</keyword>
<feature type="domain" description="AprE-like long alpha-helical hairpin" evidence="11">
    <location>
        <begin position="105"/>
        <end position="287"/>
    </location>
</feature>
<dbReference type="Pfam" id="PF25994">
    <property type="entry name" value="HH_AprE"/>
    <property type="match status" value="1"/>
</dbReference>
<dbReference type="Pfam" id="PF26002">
    <property type="entry name" value="Beta-barrel_AprE"/>
    <property type="match status" value="1"/>
</dbReference>
<evidence type="ECO:0000256" key="10">
    <source>
        <dbReference type="SAM" id="Coils"/>
    </source>
</evidence>
<feature type="coiled-coil region" evidence="10">
    <location>
        <begin position="144"/>
        <end position="192"/>
    </location>
</feature>
<proteinExistence type="inferred from homology"/>
<evidence type="ECO:0000256" key="2">
    <source>
        <dbReference type="ARBA" id="ARBA00009477"/>
    </source>
</evidence>
<dbReference type="OrthoDB" id="9775513at2"/>
<keyword evidence="3 9" id="KW-0813">Transport</keyword>
<dbReference type="AlphaFoldDB" id="A0A1A9EW70"/>
<dbReference type="InterPro" id="IPR010129">
    <property type="entry name" value="T1SS_HlyD"/>
</dbReference>
<keyword evidence="14" id="KW-1185">Reference proteome</keyword>
<keyword evidence="10" id="KW-0175">Coiled coil</keyword>
<keyword evidence="4 9" id="KW-1003">Cell membrane</keyword>
<keyword evidence="6 9" id="KW-0812">Transmembrane</keyword>
<name>A0A1A9EW70_9GAMM</name>
<dbReference type="Gene3D" id="1.10.287.470">
    <property type="entry name" value="Helix hairpin bin"/>
    <property type="match status" value="1"/>
</dbReference>
<keyword evidence="8 9" id="KW-0472">Membrane</keyword>
<dbReference type="InterPro" id="IPR050739">
    <property type="entry name" value="MFP"/>
</dbReference>
<dbReference type="KEGG" id="mars:A8C75_06215"/>
<evidence type="ECO:0000256" key="9">
    <source>
        <dbReference type="RuleBase" id="RU365093"/>
    </source>
</evidence>
<dbReference type="Proteomes" id="UP000078070">
    <property type="component" value="Chromosome"/>
</dbReference>
<dbReference type="PROSITE" id="PS00543">
    <property type="entry name" value="HLYD_FAMILY"/>
    <property type="match status" value="1"/>
</dbReference>
<dbReference type="PANTHER" id="PTHR30386:SF26">
    <property type="entry name" value="TRANSPORT PROTEIN COMB"/>
    <property type="match status" value="1"/>
</dbReference>
<protein>
    <recommendedName>
        <fullName evidence="9">Membrane fusion protein (MFP) family protein</fullName>
    </recommendedName>
</protein>
<evidence type="ECO:0000256" key="8">
    <source>
        <dbReference type="ARBA" id="ARBA00023136"/>
    </source>
</evidence>
<evidence type="ECO:0000256" key="5">
    <source>
        <dbReference type="ARBA" id="ARBA00022519"/>
    </source>
</evidence>
<dbReference type="InterPro" id="IPR006144">
    <property type="entry name" value="Secretion_HlyD_CS"/>
</dbReference>
<evidence type="ECO:0000313" key="13">
    <source>
        <dbReference type="EMBL" id="ANG62125.1"/>
    </source>
</evidence>
<feature type="transmembrane region" description="Helical" evidence="9">
    <location>
        <begin position="30"/>
        <end position="48"/>
    </location>
</feature>
<evidence type="ECO:0000259" key="12">
    <source>
        <dbReference type="Pfam" id="PF26002"/>
    </source>
</evidence>
<reference evidence="13 14" key="2">
    <citation type="journal article" date="2018" name="Int. J. Syst. Evol. Microbiol.">
        <title>Marinobacterium aestuarii sp. nov., a benzene-degrading marine bacterium isolated from estuary sediment.</title>
        <authorList>
            <person name="Bae S.S."/>
            <person name="Jung J."/>
            <person name="Chung D."/>
            <person name="Baek K."/>
        </authorList>
    </citation>
    <scope>NUCLEOTIDE SEQUENCE [LARGE SCALE GENOMIC DNA]</scope>
    <source>
        <strain evidence="13 14">ST58-10</strain>
    </source>
</reference>
<dbReference type="InterPro" id="IPR058982">
    <property type="entry name" value="Beta-barrel_AprE"/>
</dbReference>
<dbReference type="GO" id="GO:0005886">
    <property type="term" value="C:plasma membrane"/>
    <property type="evidence" value="ECO:0007669"/>
    <property type="project" value="UniProtKB-SubCell"/>
</dbReference>